<evidence type="ECO:0000313" key="4">
    <source>
        <dbReference type="Proteomes" id="UP000479710"/>
    </source>
</evidence>
<comment type="pathway">
    <text evidence="1">Protein modification; protein ubiquitination.</text>
</comment>
<evidence type="ECO:0000313" key="3">
    <source>
        <dbReference type="EMBL" id="KAF0901306.1"/>
    </source>
</evidence>
<dbReference type="Pfam" id="PF00651">
    <property type="entry name" value="BTB"/>
    <property type="match status" value="1"/>
</dbReference>
<accession>A0A6G1CMC0</accession>
<dbReference type="GO" id="GO:0016567">
    <property type="term" value="P:protein ubiquitination"/>
    <property type="evidence" value="ECO:0007669"/>
    <property type="project" value="InterPro"/>
</dbReference>
<dbReference type="PANTHER" id="PTHR26379:SF433">
    <property type="entry name" value="OS08G0226800 PROTEIN"/>
    <property type="match status" value="1"/>
</dbReference>
<dbReference type="InterPro" id="IPR000210">
    <property type="entry name" value="BTB/POZ_dom"/>
</dbReference>
<dbReference type="PANTHER" id="PTHR26379">
    <property type="entry name" value="BTB/POZ AND MATH DOMAIN-CONTAINING PROTEIN 1"/>
    <property type="match status" value="1"/>
</dbReference>
<reference evidence="3 4" key="1">
    <citation type="submission" date="2019-11" db="EMBL/GenBank/DDBJ databases">
        <title>Whole genome sequence of Oryza granulata.</title>
        <authorList>
            <person name="Li W."/>
        </authorList>
    </citation>
    <scope>NUCLEOTIDE SEQUENCE [LARGE SCALE GENOMIC DNA]</scope>
    <source>
        <strain evidence="4">cv. Menghai</strain>
        <tissue evidence="3">Leaf</tissue>
    </source>
</reference>
<dbReference type="AlphaFoldDB" id="A0A6G1CMC0"/>
<gene>
    <name evidence="3" type="ORF">E2562_039232</name>
</gene>
<dbReference type="OrthoDB" id="6359816at2759"/>
<dbReference type="SUPFAM" id="SSF54695">
    <property type="entry name" value="POZ domain"/>
    <property type="match status" value="1"/>
</dbReference>
<organism evidence="3 4">
    <name type="scientific">Oryza meyeriana var. granulata</name>
    <dbReference type="NCBI Taxonomy" id="110450"/>
    <lineage>
        <taxon>Eukaryota</taxon>
        <taxon>Viridiplantae</taxon>
        <taxon>Streptophyta</taxon>
        <taxon>Embryophyta</taxon>
        <taxon>Tracheophyta</taxon>
        <taxon>Spermatophyta</taxon>
        <taxon>Magnoliopsida</taxon>
        <taxon>Liliopsida</taxon>
        <taxon>Poales</taxon>
        <taxon>Poaceae</taxon>
        <taxon>BOP clade</taxon>
        <taxon>Oryzoideae</taxon>
        <taxon>Oryzeae</taxon>
        <taxon>Oryzinae</taxon>
        <taxon>Oryza</taxon>
        <taxon>Oryza meyeriana</taxon>
    </lineage>
</organism>
<dbReference type="SMART" id="SM00225">
    <property type="entry name" value="BTB"/>
    <property type="match status" value="1"/>
</dbReference>
<dbReference type="Gene3D" id="3.30.710.10">
    <property type="entry name" value="Potassium Channel Kv1.1, Chain A"/>
    <property type="match status" value="1"/>
</dbReference>
<evidence type="ECO:0000256" key="1">
    <source>
        <dbReference type="ARBA" id="ARBA00004906"/>
    </source>
</evidence>
<dbReference type="InterPro" id="IPR045005">
    <property type="entry name" value="BPM1-6"/>
</dbReference>
<name>A0A6G1CMC0_9ORYZ</name>
<evidence type="ECO:0000259" key="2">
    <source>
        <dbReference type="PROSITE" id="PS50097"/>
    </source>
</evidence>
<dbReference type="PROSITE" id="PS50097">
    <property type="entry name" value="BTB"/>
    <property type="match status" value="1"/>
</dbReference>
<dbReference type="EMBL" id="SPHZ02000009">
    <property type="protein sequence ID" value="KAF0901306.1"/>
    <property type="molecule type" value="Genomic_DNA"/>
</dbReference>
<dbReference type="Proteomes" id="UP000479710">
    <property type="component" value="Unassembled WGS sequence"/>
</dbReference>
<comment type="caution">
    <text evidence="3">The sequence shown here is derived from an EMBL/GenBank/DDBJ whole genome shotgun (WGS) entry which is preliminary data.</text>
</comment>
<proteinExistence type="predicted"/>
<protein>
    <recommendedName>
        <fullName evidence="2">BTB domain-containing protein</fullName>
    </recommendedName>
</protein>
<sequence>MGCSEIVVPPSELSDHFGRLLEVDEGKDVAFSVGGEAFAAHRIVLAARSPVFKAELYGPMRESGTQCIAIKDMRPSVFRALPHFIYTDVLPDMADLEGDDYDRYAMDRLKLMCQSILGKRLHVENVL</sequence>
<keyword evidence="4" id="KW-1185">Reference proteome</keyword>
<dbReference type="InterPro" id="IPR011333">
    <property type="entry name" value="SKP1/BTB/POZ_sf"/>
</dbReference>
<feature type="domain" description="BTB" evidence="2">
    <location>
        <begin position="27"/>
        <end position="88"/>
    </location>
</feature>